<dbReference type="EMBL" id="JANPWB010000004">
    <property type="protein sequence ID" value="KAJ1193921.1"/>
    <property type="molecule type" value="Genomic_DNA"/>
</dbReference>
<protein>
    <submittedName>
        <fullName evidence="2">Uncharacterized protein</fullName>
    </submittedName>
</protein>
<evidence type="ECO:0000313" key="3">
    <source>
        <dbReference type="Proteomes" id="UP001066276"/>
    </source>
</evidence>
<reference evidence="2" key="1">
    <citation type="journal article" date="2022" name="bioRxiv">
        <title>Sequencing and chromosome-scale assembly of the giantPleurodeles waltlgenome.</title>
        <authorList>
            <person name="Brown T."/>
            <person name="Elewa A."/>
            <person name="Iarovenko S."/>
            <person name="Subramanian E."/>
            <person name="Araus A.J."/>
            <person name="Petzold A."/>
            <person name="Susuki M."/>
            <person name="Suzuki K.-i.T."/>
            <person name="Hayashi T."/>
            <person name="Toyoda A."/>
            <person name="Oliveira C."/>
            <person name="Osipova E."/>
            <person name="Leigh N.D."/>
            <person name="Simon A."/>
            <person name="Yun M.H."/>
        </authorList>
    </citation>
    <scope>NUCLEOTIDE SEQUENCE</scope>
    <source>
        <strain evidence="2">20211129_DDA</strain>
        <tissue evidence="2">Liver</tissue>
    </source>
</reference>
<gene>
    <name evidence="2" type="ORF">NDU88_003216</name>
</gene>
<organism evidence="2 3">
    <name type="scientific">Pleurodeles waltl</name>
    <name type="common">Iberian ribbed newt</name>
    <dbReference type="NCBI Taxonomy" id="8319"/>
    <lineage>
        <taxon>Eukaryota</taxon>
        <taxon>Metazoa</taxon>
        <taxon>Chordata</taxon>
        <taxon>Craniata</taxon>
        <taxon>Vertebrata</taxon>
        <taxon>Euteleostomi</taxon>
        <taxon>Amphibia</taxon>
        <taxon>Batrachia</taxon>
        <taxon>Caudata</taxon>
        <taxon>Salamandroidea</taxon>
        <taxon>Salamandridae</taxon>
        <taxon>Pleurodelinae</taxon>
        <taxon>Pleurodeles</taxon>
    </lineage>
</organism>
<keyword evidence="3" id="KW-1185">Reference proteome</keyword>
<feature type="region of interest" description="Disordered" evidence="1">
    <location>
        <begin position="1"/>
        <end position="26"/>
    </location>
</feature>
<dbReference type="Proteomes" id="UP001066276">
    <property type="component" value="Chromosome 2_2"/>
</dbReference>
<evidence type="ECO:0000256" key="1">
    <source>
        <dbReference type="SAM" id="MobiDB-lite"/>
    </source>
</evidence>
<evidence type="ECO:0000313" key="2">
    <source>
        <dbReference type="EMBL" id="KAJ1193921.1"/>
    </source>
</evidence>
<comment type="caution">
    <text evidence="2">The sequence shown here is derived from an EMBL/GenBank/DDBJ whole genome shotgun (WGS) entry which is preliminary data.</text>
</comment>
<accession>A0AAV7UZE0</accession>
<dbReference type="AlphaFoldDB" id="A0AAV7UZE0"/>
<name>A0AAV7UZE0_PLEWA</name>
<proteinExistence type="predicted"/>
<feature type="compositionally biased region" description="Polar residues" evidence="1">
    <location>
        <begin position="1"/>
        <end position="10"/>
    </location>
</feature>
<sequence length="191" mass="20015">MPRIASTSPANAFLPRGGAGAPGVSQAGRCSARRASAARAARARDQQCSELISDTLNFQSAGGEPGRQRTMPWVAPLVRAHADPLHAGSPGARKGAPAGLRAALAPRAGALPALRRRLRCRGCYRMQMRPLTSRSCGSRRRFPTDRGGFLSSAARSPAGPRPADPRQEPGPGRAGAAQDILHQSLHFSSVV</sequence>
<feature type="region of interest" description="Disordered" evidence="1">
    <location>
        <begin position="134"/>
        <end position="191"/>
    </location>
</feature>